<reference evidence="9 10" key="1">
    <citation type="submission" date="2018-08" db="EMBL/GenBank/DDBJ databases">
        <title>Genomic investigation of the strawberry pathogen Phytophthora fragariae indicates pathogenicity is determined by transcriptional variation in three key races.</title>
        <authorList>
            <person name="Adams T.M."/>
            <person name="Armitage A.D."/>
            <person name="Sobczyk M.K."/>
            <person name="Bates H.J."/>
            <person name="Dunwell J.M."/>
            <person name="Nellist C.F."/>
            <person name="Harrison R.J."/>
        </authorList>
    </citation>
    <scope>NUCLEOTIDE SEQUENCE [LARGE SCALE GENOMIC DNA]</scope>
    <source>
        <strain evidence="8 11">A4</strain>
        <strain evidence="7 12">BC-1</strain>
        <strain evidence="6 10">NOV-27</strain>
        <strain evidence="5 13">NOV-5</strain>
        <strain evidence="4 14">NOV-71</strain>
        <strain evidence="2 9">NOV-9</strain>
        <strain evidence="3 15">SCRP245</strain>
    </source>
</reference>
<evidence type="ECO:0000313" key="12">
    <source>
        <dbReference type="Proteomes" id="UP000440367"/>
    </source>
</evidence>
<dbReference type="Proteomes" id="UP000441208">
    <property type="component" value="Unassembled WGS sequence"/>
</dbReference>
<evidence type="ECO:0000313" key="4">
    <source>
        <dbReference type="EMBL" id="KAE9114770.1"/>
    </source>
</evidence>
<evidence type="ECO:0000313" key="6">
    <source>
        <dbReference type="EMBL" id="KAE9218326.1"/>
    </source>
</evidence>
<keyword evidence="10" id="KW-1185">Reference proteome</keyword>
<feature type="compositionally biased region" description="Acidic residues" evidence="1">
    <location>
        <begin position="144"/>
        <end position="180"/>
    </location>
</feature>
<dbReference type="EMBL" id="QXGA01000450">
    <property type="protein sequence ID" value="KAE9145762.1"/>
    <property type="molecule type" value="Genomic_DNA"/>
</dbReference>
<organism evidence="7 12">
    <name type="scientific">Phytophthora fragariae</name>
    <dbReference type="NCBI Taxonomy" id="53985"/>
    <lineage>
        <taxon>Eukaryota</taxon>
        <taxon>Sar</taxon>
        <taxon>Stramenopiles</taxon>
        <taxon>Oomycota</taxon>
        <taxon>Peronosporomycetes</taxon>
        <taxon>Peronosporales</taxon>
        <taxon>Peronosporaceae</taxon>
        <taxon>Phytophthora</taxon>
    </lineage>
</organism>
<feature type="region of interest" description="Disordered" evidence="1">
    <location>
        <begin position="124"/>
        <end position="229"/>
    </location>
</feature>
<evidence type="ECO:0000313" key="3">
    <source>
        <dbReference type="EMBL" id="KAE9016152.1"/>
    </source>
</evidence>
<accession>A0A6A3ZU22</accession>
<evidence type="ECO:0000313" key="8">
    <source>
        <dbReference type="EMBL" id="KAE9316173.1"/>
    </source>
</evidence>
<evidence type="ECO:0000313" key="5">
    <source>
        <dbReference type="EMBL" id="KAE9145762.1"/>
    </source>
</evidence>
<protein>
    <submittedName>
        <fullName evidence="7">Uncharacterized protein</fullName>
    </submittedName>
</protein>
<evidence type="ECO:0000313" key="10">
    <source>
        <dbReference type="Proteomes" id="UP000433483"/>
    </source>
</evidence>
<evidence type="ECO:0000313" key="13">
    <source>
        <dbReference type="Proteomes" id="UP000440732"/>
    </source>
</evidence>
<proteinExistence type="predicted"/>
<evidence type="ECO:0000313" key="15">
    <source>
        <dbReference type="Proteomes" id="UP000460718"/>
    </source>
</evidence>
<comment type="caution">
    <text evidence="7">The sequence shown here is derived from an EMBL/GenBank/DDBJ whole genome shotgun (WGS) entry which is preliminary data.</text>
</comment>
<evidence type="ECO:0000313" key="14">
    <source>
        <dbReference type="Proteomes" id="UP000441208"/>
    </source>
</evidence>
<dbReference type="OrthoDB" id="126668at2759"/>
<dbReference type="Proteomes" id="UP000460718">
    <property type="component" value="Unassembled WGS sequence"/>
</dbReference>
<dbReference type="EMBL" id="QXGF01000388">
    <property type="protein sequence ID" value="KAE8941026.1"/>
    <property type="molecule type" value="Genomic_DNA"/>
</dbReference>
<sequence length="882" mass="100233">MSDNGEEPDRKRQRLTGSEVVVMDVNSSAKWDFLAPWCEELNGQLVSISGDFIRVLGPRRKREKPLRFDLESEEEEEKVDPEQEKKEIEKALWRTREAIELLSLVAEVDQRAFHMLMTQQCGLRLDDEESEQEEEEFRPMIPGEGDDDFLFIDEGESEDGEEEDDDDDEEEEDDEEDQGDQNETGAAGSERAEREDDNAVRDEDGGGDDEEEEDEDERDDVLVLPPDTLKSERRLERETFISPRFDFISLSGIPGGKEAPQSLFAEWEKLFLAESPEYQPSAAYKKAKECILDMLPADRKVQPRIQRSLEIPVSLELNNWAKTVDQLAGHLKELGTFMEAMRHRAQKLDSTAVQELRDCARTFMYSLTQISMTLSYRDKMTDLFVDRLLEVLGYGIPVSELLIYLRDGAKGDPDRAVNHEILAKLLIGMLIRPLNPTQKQIPSFTALNIDCDESALWRFEALCSALAVSQAPIKNLTLTHACNYRMKDELRRRYWKLLAHTFFHARSSKQGQFSSVRGLHLPDAELTLDDLAEIAAAIQEKEHQETINQQWDICQKKWLLREGTLVQFTEKDGNARVLVAGDPVALLCDTQVELVESNSDDGNDDTKSEWLDVVIPGYGQCCVPRDSVVAVPREASDRPSKSIGEPLKSLSLSLKTEADGVPGLIKQIGWSLEKLSLSFHREVDVNAMVPTILRSCPRMSKLSLRNSYIDLDLFSTTYESMSGEDAPVIRTLKFQDFYGIGDGEGKLFMKRLGDPTTRLARDLRVLSLLAEEYAEPLDHPTLSELWISMGKNTNLEKLEVMVSLTMWSVLWKRRLRQFHGQVLPPRLLSLPCKLAFLSVCLPPSDSDAKKTTSAAHHLDRRVLSLIFEFEATRVVRSVKIWG</sequence>
<dbReference type="EMBL" id="QXGB01000350">
    <property type="protein sequence ID" value="KAE9218326.1"/>
    <property type="molecule type" value="Genomic_DNA"/>
</dbReference>
<dbReference type="EMBL" id="QXGE01000318">
    <property type="protein sequence ID" value="KAE9316173.1"/>
    <property type="molecule type" value="Genomic_DNA"/>
</dbReference>
<dbReference type="EMBL" id="QXFW01000322">
    <property type="protein sequence ID" value="KAE9016152.1"/>
    <property type="molecule type" value="Genomic_DNA"/>
</dbReference>
<evidence type="ECO:0000313" key="2">
    <source>
        <dbReference type="EMBL" id="KAE8941026.1"/>
    </source>
</evidence>
<gene>
    <name evidence="8" type="ORF">PF001_g7443</name>
    <name evidence="7" type="ORF">PF002_g8971</name>
    <name evidence="6" type="ORF">PF005_g8313</name>
    <name evidence="5" type="ORF">PF006_g9420</name>
    <name evidence="4" type="ORF">PF007_g10257</name>
    <name evidence="2" type="ORF">PF009_g9176</name>
    <name evidence="3" type="ORF">PF011_g7291</name>
</gene>
<evidence type="ECO:0000313" key="9">
    <source>
        <dbReference type="Proteomes" id="UP000429523"/>
    </source>
</evidence>
<feature type="region of interest" description="Disordered" evidence="1">
    <location>
        <begin position="65"/>
        <end position="85"/>
    </location>
</feature>
<dbReference type="Proteomes" id="UP000433483">
    <property type="component" value="Unassembled WGS sequence"/>
</dbReference>
<dbReference type="Proteomes" id="UP000437068">
    <property type="component" value="Unassembled WGS sequence"/>
</dbReference>
<evidence type="ECO:0000313" key="11">
    <source>
        <dbReference type="Proteomes" id="UP000437068"/>
    </source>
</evidence>
<dbReference type="EMBL" id="QXFZ01000480">
    <property type="protein sequence ID" value="KAE9114770.1"/>
    <property type="molecule type" value="Genomic_DNA"/>
</dbReference>
<name>A0A6A3ZU22_9STRA</name>
<dbReference type="Proteomes" id="UP000429523">
    <property type="component" value="Unassembled WGS sequence"/>
</dbReference>
<feature type="compositionally biased region" description="Basic and acidic residues" evidence="1">
    <location>
        <begin position="190"/>
        <end position="204"/>
    </location>
</feature>
<feature type="compositionally biased region" description="Acidic residues" evidence="1">
    <location>
        <begin position="205"/>
        <end position="219"/>
    </location>
</feature>
<feature type="compositionally biased region" description="Acidic residues" evidence="1">
    <location>
        <begin position="126"/>
        <end position="136"/>
    </location>
</feature>
<dbReference type="Proteomes" id="UP000440732">
    <property type="component" value="Unassembled WGS sequence"/>
</dbReference>
<dbReference type="EMBL" id="QXGD01000360">
    <property type="protein sequence ID" value="KAE9241998.1"/>
    <property type="molecule type" value="Genomic_DNA"/>
</dbReference>
<evidence type="ECO:0000256" key="1">
    <source>
        <dbReference type="SAM" id="MobiDB-lite"/>
    </source>
</evidence>
<dbReference type="AlphaFoldDB" id="A0A6A3ZU22"/>
<evidence type="ECO:0000313" key="7">
    <source>
        <dbReference type="EMBL" id="KAE9241998.1"/>
    </source>
</evidence>
<dbReference type="Proteomes" id="UP000440367">
    <property type="component" value="Unassembled WGS sequence"/>
</dbReference>